<dbReference type="OrthoDB" id="3263820at2759"/>
<organism evidence="1 2">
    <name type="scientific">Holothuria leucospilota</name>
    <name type="common">Black long sea cucumber</name>
    <name type="synonym">Mertensiothuria leucospilota</name>
    <dbReference type="NCBI Taxonomy" id="206669"/>
    <lineage>
        <taxon>Eukaryota</taxon>
        <taxon>Metazoa</taxon>
        <taxon>Echinodermata</taxon>
        <taxon>Eleutherozoa</taxon>
        <taxon>Echinozoa</taxon>
        <taxon>Holothuroidea</taxon>
        <taxon>Aspidochirotacea</taxon>
        <taxon>Aspidochirotida</taxon>
        <taxon>Holothuriidae</taxon>
        <taxon>Holothuria</taxon>
    </lineage>
</organism>
<evidence type="ECO:0000313" key="2">
    <source>
        <dbReference type="Proteomes" id="UP001152320"/>
    </source>
</evidence>
<dbReference type="Proteomes" id="UP001152320">
    <property type="component" value="Unassembled WGS sequence"/>
</dbReference>
<evidence type="ECO:0000313" key="1">
    <source>
        <dbReference type="EMBL" id="KAJ8018428.1"/>
    </source>
</evidence>
<dbReference type="Pfam" id="PF02992">
    <property type="entry name" value="Transposase_21"/>
    <property type="match status" value="1"/>
</dbReference>
<sequence>MFQNQIQKHFYCNHCLTYIGLDANVECPGCNSLLTLNEIEKHSSFFLYAPIEPQLKNLLQKNGIAEFSHGHNNRENLQDIHQGLKYQELFQDLSEFDLSITLNCDGVPLYKSSKTSFWPIQFMINELPKGQRSKNVVLCGVWVGNNKPKIDVFFKPFVDELKKLGNEGFQWQDETGLHTSRVYCAVVSCDAVARCLLQNFHQFNGSFGCGTCLHEGEMVQRGEGFARVYPVRGVNVKRTARGTVHKANEAVRINAVYKGVKGPSVFSVIPKFNIIDGFVPDFMHSVILGVVRQFSKLWFDSQNHVHPCYIGKSVTAVSKMLEALKPPSDMVRLPRSLSERKFWKATEWRNFLFFSPLLLMNILPDIYLRHWWLLVYAIVNLSSENVSVAMVDKSRAALLKFVIKVESLYGIEHVSYNVHQLTHLAQYVLNWGPLWATSAFPFESNNQLLKRFCHGTKGIGNQIMKNCLIWSHLNTISEDSLSLAGDNVKEFYKQLSQHGGKHIKNVLSTSSQCTALGHPVVRHLTDLEKAALITIIPNCHLHSKVSSFNRFMLRKTLVHSEGYSVNIKQNDSVIALTNGMYVAVVSLFLIKQGTLTTPAIVGSELKKCNFSIRDRDVSANLAESFHKVTVSSLVAFSPDLFKCKCLLMTHAGFHFVIEWPENDLVR</sequence>
<proteinExistence type="predicted"/>
<dbReference type="PANTHER" id="PTHR46579">
    <property type="entry name" value="F5/8 TYPE C DOMAIN-CONTAINING PROTEIN-RELATED"/>
    <property type="match status" value="1"/>
</dbReference>
<gene>
    <name evidence="1" type="ORF">HOLleu_43593</name>
</gene>
<dbReference type="PANTHER" id="PTHR46579:SF1">
    <property type="entry name" value="F5_8 TYPE C DOMAIN-CONTAINING PROTEIN"/>
    <property type="match status" value="1"/>
</dbReference>
<protein>
    <recommendedName>
        <fullName evidence="3">Cr1-8 nvi</fullName>
    </recommendedName>
</protein>
<reference evidence="1" key="1">
    <citation type="submission" date="2021-10" db="EMBL/GenBank/DDBJ databases">
        <title>Tropical sea cucumber genome reveals ecological adaptation and Cuvierian tubules defense mechanism.</title>
        <authorList>
            <person name="Chen T."/>
        </authorList>
    </citation>
    <scope>NUCLEOTIDE SEQUENCE</scope>
    <source>
        <strain evidence="1">Nanhai2018</strain>
        <tissue evidence="1">Muscle</tissue>
    </source>
</reference>
<dbReference type="InterPro" id="IPR004242">
    <property type="entry name" value="Transposase_21"/>
</dbReference>
<accession>A0A9Q0Y9G3</accession>
<dbReference type="AlphaFoldDB" id="A0A9Q0Y9G3"/>
<dbReference type="EMBL" id="JAIZAY010000373">
    <property type="protein sequence ID" value="KAJ8018428.1"/>
    <property type="molecule type" value="Genomic_DNA"/>
</dbReference>
<name>A0A9Q0Y9G3_HOLLE</name>
<keyword evidence="2" id="KW-1185">Reference proteome</keyword>
<evidence type="ECO:0008006" key="3">
    <source>
        <dbReference type="Google" id="ProtNLM"/>
    </source>
</evidence>
<comment type="caution">
    <text evidence="1">The sequence shown here is derived from an EMBL/GenBank/DDBJ whole genome shotgun (WGS) entry which is preliminary data.</text>
</comment>